<organism evidence="1 2">
    <name type="scientific">Halocalculus aciditolerans</name>
    <dbReference type="NCBI Taxonomy" id="1383812"/>
    <lineage>
        <taxon>Archaea</taxon>
        <taxon>Methanobacteriati</taxon>
        <taxon>Methanobacteriota</taxon>
        <taxon>Stenosarchaea group</taxon>
        <taxon>Halobacteria</taxon>
        <taxon>Halobacteriales</taxon>
        <taxon>Halobacteriaceae</taxon>
        <taxon>Halocalculus</taxon>
    </lineage>
</organism>
<reference evidence="1" key="2">
    <citation type="submission" date="2020-09" db="EMBL/GenBank/DDBJ databases">
        <authorList>
            <person name="Sun Q."/>
            <person name="Ohkuma M."/>
        </authorList>
    </citation>
    <scope>NUCLEOTIDE SEQUENCE</scope>
    <source>
        <strain evidence="1">JCM 19596</strain>
    </source>
</reference>
<evidence type="ECO:0000313" key="2">
    <source>
        <dbReference type="Proteomes" id="UP000607197"/>
    </source>
</evidence>
<dbReference type="AlphaFoldDB" id="A0A830FR99"/>
<evidence type="ECO:0000313" key="1">
    <source>
        <dbReference type="EMBL" id="GGL73746.1"/>
    </source>
</evidence>
<comment type="caution">
    <text evidence="1">The sequence shown here is derived from an EMBL/GenBank/DDBJ whole genome shotgun (WGS) entry which is preliminary data.</text>
</comment>
<protein>
    <submittedName>
        <fullName evidence="1">Uncharacterized protein</fullName>
    </submittedName>
</protein>
<name>A0A830FR99_9EURY</name>
<dbReference type="EMBL" id="BMPG01000011">
    <property type="protein sequence ID" value="GGL73746.1"/>
    <property type="molecule type" value="Genomic_DNA"/>
</dbReference>
<keyword evidence="2" id="KW-1185">Reference proteome</keyword>
<dbReference type="Proteomes" id="UP000607197">
    <property type="component" value="Unassembled WGS sequence"/>
</dbReference>
<reference evidence="1" key="1">
    <citation type="journal article" date="2014" name="Int. J. Syst. Evol. Microbiol.">
        <title>Complete genome sequence of Corynebacterium casei LMG S-19264T (=DSM 44701T), isolated from a smear-ripened cheese.</title>
        <authorList>
            <consortium name="US DOE Joint Genome Institute (JGI-PGF)"/>
            <person name="Walter F."/>
            <person name="Albersmeier A."/>
            <person name="Kalinowski J."/>
            <person name="Ruckert C."/>
        </authorList>
    </citation>
    <scope>NUCLEOTIDE SEQUENCE</scope>
    <source>
        <strain evidence="1">JCM 19596</strain>
    </source>
</reference>
<proteinExistence type="predicted"/>
<sequence length="62" mass="6965">MAAVPFTPDSCIDCPYCEGFHVEQEDVTECGLRFGFDASGERVDDRGRLRRAVARVRSWGAR</sequence>
<accession>A0A830FR99</accession>
<gene>
    <name evidence="1" type="ORF">GCM10009039_34830</name>
</gene>
<dbReference type="RefSeq" id="WP_188981093.1">
    <property type="nucleotide sequence ID" value="NZ_BMPG01000011.1"/>
</dbReference>